<dbReference type="PATRIC" id="fig|1705565.3.peg.5399"/>
<gene>
    <name evidence="2" type="ORF">AM231_16545</name>
</gene>
<protein>
    <recommendedName>
        <fullName evidence="4">DUF927 domain-containing protein</fullName>
    </recommendedName>
</protein>
<comment type="caution">
    <text evidence="2">The sequence shown here is derived from an EMBL/GenBank/DDBJ whole genome shotgun (WGS) entry which is preliminary data.</text>
</comment>
<evidence type="ECO:0000313" key="2">
    <source>
        <dbReference type="EMBL" id="KOR90572.1"/>
    </source>
</evidence>
<dbReference type="AlphaFoldDB" id="A0A0M1P839"/>
<evidence type="ECO:0008006" key="4">
    <source>
        <dbReference type="Google" id="ProtNLM"/>
    </source>
</evidence>
<name>A0A0M1P839_9BACL</name>
<dbReference type="EMBL" id="LIUT01000001">
    <property type="protein sequence ID" value="KOR90572.1"/>
    <property type="molecule type" value="Genomic_DNA"/>
</dbReference>
<reference evidence="3" key="1">
    <citation type="submission" date="2015-08" db="EMBL/GenBank/DDBJ databases">
        <title>Genome sequencing project for genomic taxonomy and phylogenomics of Bacillus-like bacteria.</title>
        <authorList>
            <person name="Liu B."/>
            <person name="Wang J."/>
            <person name="Zhu Y."/>
            <person name="Liu G."/>
            <person name="Chen Q."/>
            <person name="Chen Z."/>
            <person name="Lan J."/>
            <person name="Che J."/>
            <person name="Ge C."/>
            <person name="Shi H."/>
            <person name="Pan Z."/>
            <person name="Liu X."/>
        </authorList>
    </citation>
    <scope>NUCLEOTIDE SEQUENCE [LARGE SCALE GENOMIC DNA]</scope>
    <source>
        <strain evidence="3">FJAT-22460</strain>
    </source>
</reference>
<keyword evidence="3" id="KW-1185">Reference proteome</keyword>
<keyword evidence="1" id="KW-0175">Coiled coil</keyword>
<dbReference type="RefSeq" id="WP_054403489.1">
    <property type="nucleotide sequence ID" value="NZ_LIUT01000001.1"/>
</dbReference>
<dbReference type="OrthoDB" id="2511202at2"/>
<accession>A0A0M1P839</accession>
<feature type="coiled-coil region" evidence="1">
    <location>
        <begin position="605"/>
        <end position="635"/>
    </location>
</feature>
<dbReference type="Proteomes" id="UP000036932">
    <property type="component" value="Unassembled WGS sequence"/>
</dbReference>
<organism evidence="2 3">
    <name type="scientific">Paenibacillus solani</name>
    <dbReference type="NCBI Taxonomy" id="1705565"/>
    <lineage>
        <taxon>Bacteria</taxon>
        <taxon>Bacillati</taxon>
        <taxon>Bacillota</taxon>
        <taxon>Bacilli</taxon>
        <taxon>Bacillales</taxon>
        <taxon>Paenibacillaceae</taxon>
        <taxon>Paenibacillus</taxon>
    </lineage>
</organism>
<evidence type="ECO:0000256" key="1">
    <source>
        <dbReference type="SAM" id="Coils"/>
    </source>
</evidence>
<evidence type="ECO:0000313" key="3">
    <source>
        <dbReference type="Proteomes" id="UP000036932"/>
    </source>
</evidence>
<sequence length="647" mass="74984">MESEFGEFSKQELIKKFKSKYSDDEFDINDNGEFCIIQNNKLKPIANFSLIPKGTAKNTNGKTGSYIFTALIFDGQKTTILPEIEVSNKDIATKSWLRDQIPLGMFNMSETKGYQFFKKFILRSQNKELLDLLDIERSGWHCIEKKWVYVHSGGAIGEMDKNIRLTETESNLKIDNQITSKEAFLGSLGMLDICDPKLTHALLSLVLVSVITSPLIENDLAPRFSMWVEGKSGMGKTSLSKMFTQIFENPKLVHVYDFKKDLNKNLMNRDCVSIFDDYGTAKTKRTADLTNEKIEKLIRDIGDREASAYFTTHPEGMFLFTGEKFIAMGNADITSSAGRVVRVQIDNLFDKKQTSTYDPLKVERFNRFKETSFLPTSMASYLKWVSEKLNTHFIESYRRDFEYHRNYYSTDPKVHSRQKDSFAHLTVSYNFYLAYGLENGYITPEENSLYVEKAKNVFWELLKQQAVSPFDQDVQTFLDALEDLILQRKITVTVKGVPYMERSEVLGIVDISEKTLSLAWQPVFEMVVNHILLQTENSDFMSDIKIGKLLREANLIYRYNDRVTKPVTGLNGRAIQFNTDKFPDLIESIIEINKSRNFNSMLEEYARITESNDRREEEKREYRENKRELKKLKSNIFKTGKEYRDSE</sequence>
<proteinExistence type="predicted"/>